<accession>A0A832PLT6</accession>
<proteinExistence type="predicted"/>
<dbReference type="Pfam" id="PF01037">
    <property type="entry name" value="AsnC_trans_reg"/>
    <property type="match status" value="1"/>
</dbReference>
<evidence type="ECO:0000259" key="1">
    <source>
        <dbReference type="Pfam" id="PF01037"/>
    </source>
</evidence>
<dbReference type="Proteomes" id="UP000580830">
    <property type="component" value="Unassembled WGS sequence"/>
</dbReference>
<dbReference type="Gene3D" id="1.10.10.10">
    <property type="entry name" value="Winged helix-like DNA-binding domain superfamily/Winged helix DNA-binding domain"/>
    <property type="match status" value="1"/>
</dbReference>
<comment type="caution">
    <text evidence="2">The sequence shown here is derived from an EMBL/GenBank/DDBJ whole genome shotgun (WGS) entry which is preliminary data.</text>
</comment>
<organism evidence="2 3">
    <name type="scientific">Paracoccus solventivorans</name>
    <dbReference type="NCBI Taxonomy" id="53463"/>
    <lineage>
        <taxon>Bacteria</taxon>
        <taxon>Pseudomonadati</taxon>
        <taxon>Pseudomonadota</taxon>
        <taxon>Alphaproteobacteria</taxon>
        <taxon>Rhodobacterales</taxon>
        <taxon>Paracoccaceae</taxon>
        <taxon>Paracoccus</taxon>
    </lineage>
</organism>
<dbReference type="InterPro" id="IPR011008">
    <property type="entry name" value="Dimeric_a/b-barrel"/>
</dbReference>
<feature type="domain" description="Transcription regulator AsnC/Lrp ligand binding" evidence="1">
    <location>
        <begin position="51"/>
        <end position="90"/>
    </location>
</feature>
<sequence length="117" mass="13038">MAMAVAVVSSVIGLSPKLCWQRKLRLEDEGHIRGYTVHPTAAGVPEAVLVEVTEVWLVTGEYDCLIKLAVGGICGYDEFLHRRLYRIPGIPVQLGRPPRSTMEQLSQYVTDRFGKVQ</sequence>
<evidence type="ECO:0000313" key="3">
    <source>
        <dbReference type="Proteomes" id="UP000580830"/>
    </source>
</evidence>
<dbReference type="SUPFAM" id="SSF54909">
    <property type="entry name" value="Dimeric alpha+beta barrel"/>
    <property type="match status" value="1"/>
</dbReference>
<dbReference type="EMBL" id="DULP01000109">
    <property type="protein sequence ID" value="HHW33998.1"/>
    <property type="molecule type" value="Genomic_DNA"/>
</dbReference>
<dbReference type="InterPro" id="IPR019887">
    <property type="entry name" value="Tscrpt_reg_AsnC/Lrp_C"/>
</dbReference>
<dbReference type="AlphaFoldDB" id="A0A832PLT6"/>
<dbReference type="Gene3D" id="3.30.70.920">
    <property type="match status" value="1"/>
</dbReference>
<dbReference type="InterPro" id="IPR036388">
    <property type="entry name" value="WH-like_DNA-bd_sf"/>
</dbReference>
<evidence type="ECO:0000313" key="2">
    <source>
        <dbReference type="EMBL" id="HHW33998.1"/>
    </source>
</evidence>
<reference evidence="2 3" key="1">
    <citation type="journal article" date="2020" name="Biotechnol. Biofuels">
        <title>New insights from the biogas microbiome by comprehensive genome-resolved metagenomics of nearly 1600 species originating from multiple anaerobic digesters.</title>
        <authorList>
            <person name="Campanaro S."/>
            <person name="Treu L."/>
            <person name="Rodriguez-R L.M."/>
            <person name="Kovalovszki A."/>
            <person name="Ziels R.M."/>
            <person name="Maus I."/>
            <person name="Zhu X."/>
            <person name="Kougias P.G."/>
            <person name="Basile A."/>
            <person name="Luo G."/>
            <person name="Schluter A."/>
            <person name="Konstantinidis K.T."/>
            <person name="Angelidaki I."/>
        </authorList>
    </citation>
    <scope>NUCLEOTIDE SEQUENCE [LARGE SCALE GENOMIC DNA]</scope>
    <source>
        <strain evidence="2">AS04akNAM_125</strain>
    </source>
</reference>
<protein>
    <submittedName>
        <fullName evidence="2">Lrp/AsnC family transcriptional regulator</fullName>
    </submittedName>
</protein>
<name>A0A832PLT6_9RHOB</name>
<gene>
    <name evidence="2" type="ORF">GXX24_07645</name>
</gene>
<dbReference type="RefSeq" id="WP_303730061.1">
    <property type="nucleotide sequence ID" value="NZ_DULP01000109.1"/>
</dbReference>